<keyword evidence="1 5" id="KW-0808">Transferase</keyword>
<dbReference type="AlphaFoldDB" id="A0A9K3HV92"/>
<accession>A0A9K3HV92</accession>
<evidence type="ECO:0000313" key="6">
    <source>
        <dbReference type="Proteomes" id="UP000215914"/>
    </source>
</evidence>
<dbReference type="PANTHER" id="PTHR20861:SF1">
    <property type="entry name" value="HOMOSERINE KINASE"/>
    <property type="match status" value="1"/>
</dbReference>
<evidence type="ECO:0000313" key="5">
    <source>
        <dbReference type="EMBL" id="KAF5785364.1"/>
    </source>
</evidence>
<evidence type="ECO:0000256" key="4">
    <source>
        <dbReference type="ARBA" id="ARBA00022840"/>
    </source>
</evidence>
<proteinExistence type="predicted"/>
<comment type="caution">
    <text evidence="5">The sequence shown here is derived from an EMBL/GenBank/DDBJ whole genome shotgun (WGS) entry which is preliminary data.</text>
</comment>
<reference evidence="5" key="1">
    <citation type="journal article" date="2017" name="Nature">
        <title>The sunflower genome provides insights into oil metabolism, flowering and Asterid evolution.</title>
        <authorList>
            <person name="Badouin H."/>
            <person name="Gouzy J."/>
            <person name="Grassa C.J."/>
            <person name="Murat F."/>
            <person name="Staton S.E."/>
            <person name="Cottret L."/>
            <person name="Lelandais-Briere C."/>
            <person name="Owens G.L."/>
            <person name="Carrere S."/>
            <person name="Mayjonade B."/>
            <person name="Legrand L."/>
            <person name="Gill N."/>
            <person name="Kane N.C."/>
            <person name="Bowers J.E."/>
            <person name="Hubner S."/>
            <person name="Bellec A."/>
            <person name="Berard A."/>
            <person name="Berges H."/>
            <person name="Blanchet N."/>
            <person name="Boniface M.C."/>
            <person name="Brunel D."/>
            <person name="Catrice O."/>
            <person name="Chaidir N."/>
            <person name="Claudel C."/>
            <person name="Donnadieu C."/>
            <person name="Faraut T."/>
            <person name="Fievet G."/>
            <person name="Helmstetter N."/>
            <person name="King M."/>
            <person name="Knapp S.J."/>
            <person name="Lai Z."/>
            <person name="Le Paslier M.C."/>
            <person name="Lippi Y."/>
            <person name="Lorenzon L."/>
            <person name="Mandel J.R."/>
            <person name="Marage G."/>
            <person name="Marchand G."/>
            <person name="Marquand E."/>
            <person name="Bret-Mestries E."/>
            <person name="Morien E."/>
            <person name="Nambeesan S."/>
            <person name="Nguyen T."/>
            <person name="Pegot-Espagnet P."/>
            <person name="Pouilly N."/>
            <person name="Raftis F."/>
            <person name="Sallet E."/>
            <person name="Schiex T."/>
            <person name="Thomas J."/>
            <person name="Vandecasteele C."/>
            <person name="Vares D."/>
            <person name="Vear F."/>
            <person name="Vautrin S."/>
            <person name="Crespi M."/>
            <person name="Mangin B."/>
            <person name="Burke J.M."/>
            <person name="Salse J."/>
            <person name="Munos S."/>
            <person name="Vincourt P."/>
            <person name="Rieseberg L.H."/>
            <person name="Langlade N.B."/>
        </authorList>
    </citation>
    <scope>NUCLEOTIDE SEQUENCE</scope>
    <source>
        <tissue evidence="5">Leaves</tissue>
    </source>
</reference>
<evidence type="ECO:0000256" key="1">
    <source>
        <dbReference type="ARBA" id="ARBA00022679"/>
    </source>
</evidence>
<dbReference type="GO" id="GO:0005524">
    <property type="term" value="F:ATP binding"/>
    <property type="evidence" value="ECO:0007669"/>
    <property type="project" value="UniProtKB-KW"/>
</dbReference>
<keyword evidence="6" id="KW-1185">Reference proteome</keyword>
<protein>
    <submittedName>
        <fullName evidence="5">Homoserine kinase</fullName>
        <ecNumber evidence="5">2.7.1.39</ecNumber>
    </submittedName>
</protein>
<sequence length="206" mass="22836">MVYRSNIVPALYGDFIGYELVKEGDPYPWSLRPVHFPSNKSIWFVLAIPNIENPKRKVVLDLHGKKVESSESTKWYHNMHAKMMAAVRLGNLEELGFGMSSSMKTEAILSKVRTCLLLCKGCANEVGTLGCCIAGVGPTVFALTDDEVKGQCIGELMVQAFEEDGGVSVVAMVQTLDRLGARLISRQLLSLMIYFETVDLKWVTSK</sequence>
<dbReference type="Proteomes" id="UP000215914">
    <property type="component" value="Unassembled WGS sequence"/>
</dbReference>
<name>A0A9K3HV92_HELAN</name>
<keyword evidence="3 5" id="KW-0418">Kinase</keyword>
<dbReference type="InterPro" id="IPR036554">
    <property type="entry name" value="GHMP_kinase_C_sf"/>
</dbReference>
<keyword evidence="2" id="KW-0547">Nucleotide-binding</keyword>
<dbReference type="GO" id="GO:0004413">
    <property type="term" value="F:homoserine kinase activity"/>
    <property type="evidence" value="ECO:0007669"/>
    <property type="project" value="UniProtKB-EC"/>
</dbReference>
<evidence type="ECO:0000256" key="2">
    <source>
        <dbReference type="ARBA" id="ARBA00022741"/>
    </source>
</evidence>
<dbReference type="SUPFAM" id="SSF55060">
    <property type="entry name" value="GHMP Kinase, C-terminal domain"/>
    <property type="match status" value="1"/>
</dbReference>
<organism evidence="5 6">
    <name type="scientific">Helianthus annuus</name>
    <name type="common">Common sunflower</name>
    <dbReference type="NCBI Taxonomy" id="4232"/>
    <lineage>
        <taxon>Eukaryota</taxon>
        <taxon>Viridiplantae</taxon>
        <taxon>Streptophyta</taxon>
        <taxon>Embryophyta</taxon>
        <taxon>Tracheophyta</taxon>
        <taxon>Spermatophyta</taxon>
        <taxon>Magnoliopsida</taxon>
        <taxon>eudicotyledons</taxon>
        <taxon>Gunneridae</taxon>
        <taxon>Pentapetalae</taxon>
        <taxon>asterids</taxon>
        <taxon>campanulids</taxon>
        <taxon>Asterales</taxon>
        <taxon>Asteraceae</taxon>
        <taxon>Asteroideae</taxon>
        <taxon>Heliantheae alliance</taxon>
        <taxon>Heliantheae</taxon>
        <taxon>Helianthus</taxon>
    </lineage>
</organism>
<evidence type="ECO:0000256" key="3">
    <source>
        <dbReference type="ARBA" id="ARBA00022777"/>
    </source>
</evidence>
<reference evidence="5" key="2">
    <citation type="submission" date="2020-06" db="EMBL/GenBank/DDBJ databases">
        <title>Helianthus annuus Genome sequencing and assembly Release 2.</title>
        <authorList>
            <person name="Gouzy J."/>
            <person name="Langlade N."/>
            <person name="Munos S."/>
        </authorList>
    </citation>
    <scope>NUCLEOTIDE SEQUENCE</scope>
    <source>
        <tissue evidence="5">Leaves</tissue>
    </source>
</reference>
<dbReference type="PANTHER" id="PTHR20861">
    <property type="entry name" value="HOMOSERINE/4-DIPHOSPHOCYTIDYL-2-C-METHYL-D-ERYTHRITOL KINASE"/>
    <property type="match status" value="1"/>
</dbReference>
<dbReference type="EMBL" id="MNCJ02000325">
    <property type="protein sequence ID" value="KAF5785364.1"/>
    <property type="molecule type" value="Genomic_DNA"/>
</dbReference>
<dbReference type="Gene3D" id="3.30.70.890">
    <property type="entry name" value="GHMP kinase, C-terminal domain"/>
    <property type="match status" value="1"/>
</dbReference>
<dbReference type="EC" id="2.7.1.39" evidence="5"/>
<gene>
    <name evidence="5" type="ORF">HanXRQr2_Chr10g0427801</name>
</gene>
<keyword evidence="4" id="KW-0067">ATP-binding</keyword>
<dbReference type="Gramene" id="mRNA:HanXRQr2_Chr10g0427801">
    <property type="protein sequence ID" value="mRNA:HanXRQr2_Chr10g0427801"/>
    <property type="gene ID" value="HanXRQr2_Chr10g0427801"/>
</dbReference>